<protein>
    <submittedName>
        <fullName evidence="1">Uncharacterized protein</fullName>
    </submittedName>
</protein>
<accession>A0A1I6UBB8</accession>
<keyword evidence="2" id="KW-1185">Reference proteome</keyword>
<dbReference type="AlphaFoldDB" id="A0A1I6UBB8"/>
<sequence length="96" mass="11754">MHTFEMRVLRNKWERSRATDPGELLEEIRPFLIRAYETDPEWTNPYSKLNMFGWIDANRHEALYISKEIKWGLFWERLLIIYATNEKDLVKKHLKD</sequence>
<proteinExistence type="predicted"/>
<dbReference type="RefSeq" id="WP_091839154.1">
    <property type="nucleotide sequence ID" value="NZ_FPAA01000015.1"/>
</dbReference>
<name>A0A1I6UBB8_9BACL</name>
<dbReference type="OrthoDB" id="3175596at2"/>
<dbReference type="Proteomes" id="UP000198660">
    <property type="component" value="Unassembled WGS sequence"/>
</dbReference>
<gene>
    <name evidence="1" type="ORF">SAMN05444972_11514</name>
</gene>
<evidence type="ECO:0000313" key="1">
    <source>
        <dbReference type="EMBL" id="SFS98664.1"/>
    </source>
</evidence>
<organism evidence="1 2">
    <name type="scientific">Marininema halotolerans</name>
    <dbReference type="NCBI Taxonomy" id="1155944"/>
    <lineage>
        <taxon>Bacteria</taxon>
        <taxon>Bacillati</taxon>
        <taxon>Bacillota</taxon>
        <taxon>Bacilli</taxon>
        <taxon>Bacillales</taxon>
        <taxon>Thermoactinomycetaceae</taxon>
        <taxon>Marininema</taxon>
    </lineage>
</organism>
<evidence type="ECO:0000313" key="2">
    <source>
        <dbReference type="Proteomes" id="UP000198660"/>
    </source>
</evidence>
<dbReference type="EMBL" id="FPAA01000015">
    <property type="protein sequence ID" value="SFS98664.1"/>
    <property type="molecule type" value="Genomic_DNA"/>
</dbReference>
<reference evidence="2" key="1">
    <citation type="submission" date="2016-10" db="EMBL/GenBank/DDBJ databases">
        <authorList>
            <person name="Varghese N."/>
            <person name="Submissions S."/>
        </authorList>
    </citation>
    <scope>NUCLEOTIDE SEQUENCE [LARGE SCALE GENOMIC DNA]</scope>
    <source>
        <strain evidence="2">DSM 45789</strain>
    </source>
</reference>